<name>A0A3G9JH63_MICVR</name>
<dbReference type="PANTHER" id="PTHR34235:SF3">
    <property type="entry name" value="SLR1203 PROTEIN"/>
    <property type="match status" value="1"/>
</dbReference>
<evidence type="ECO:0000313" key="2">
    <source>
        <dbReference type="Proteomes" id="UP000278152"/>
    </source>
</evidence>
<dbReference type="EMBL" id="AP019314">
    <property type="protein sequence ID" value="BBH39248.1"/>
    <property type="molecule type" value="Genomic_DNA"/>
</dbReference>
<sequence length="154" mass="18263">MGVIMEKKLYEKDYYLWLEKTIYLLENHQFSDLDLENLIDEIKSMSISQQKALKSNLIVILWHLLKYLQEPEKQTRSWALTLFEQRERIEEDLENSPSLKSFLTEDNLKKCYNKARKKAAIETGINLEKFPKDCPFTLAEALDFAFIPNQNQNI</sequence>
<dbReference type="Proteomes" id="UP000278152">
    <property type="component" value="Chromosome"/>
</dbReference>
<reference evidence="1 2" key="1">
    <citation type="submission" date="2018-11" db="EMBL/GenBank/DDBJ databases">
        <title>Complete genome sequence of Microcystis aeruginosa NIES-102.</title>
        <authorList>
            <person name="Yamaguchi H."/>
            <person name="Suzuki S."/>
            <person name="Kawachi M."/>
        </authorList>
    </citation>
    <scope>NUCLEOTIDE SEQUENCE [LARGE SCALE GENOMIC DNA]</scope>
    <source>
        <strain evidence="1 2">NIES-102</strain>
    </source>
</reference>
<evidence type="ECO:0008006" key="3">
    <source>
        <dbReference type="Google" id="ProtNLM"/>
    </source>
</evidence>
<dbReference type="Gene3D" id="1.20.1220.20">
    <property type="entry name" value="Uncharcterised protein PF01724"/>
    <property type="match status" value="1"/>
</dbReference>
<gene>
    <name evidence="1" type="ORF">myaer102_17780</name>
</gene>
<dbReference type="KEGG" id="mvz:myaer102_17780"/>
<dbReference type="Pfam" id="PF01724">
    <property type="entry name" value="DUF29"/>
    <property type="match status" value="1"/>
</dbReference>
<organism evidence="1 2">
    <name type="scientific">Microcystis viridis NIES-102</name>
    <dbReference type="NCBI Taxonomy" id="213615"/>
    <lineage>
        <taxon>Bacteria</taxon>
        <taxon>Bacillati</taxon>
        <taxon>Cyanobacteriota</taxon>
        <taxon>Cyanophyceae</taxon>
        <taxon>Oscillatoriophycideae</taxon>
        <taxon>Chroococcales</taxon>
        <taxon>Microcystaceae</taxon>
        <taxon>Microcystis</taxon>
    </lineage>
</organism>
<accession>A0A3G9JH63</accession>
<proteinExistence type="predicted"/>
<evidence type="ECO:0000313" key="1">
    <source>
        <dbReference type="EMBL" id="BBH39248.1"/>
    </source>
</evidence>
<dbReference type="AlphaFoldDB" id="A0A3G9JH63"/>
<protein>
    <recommendedName>
        <fullName evidence="3">DUF29 domain-containing protein</fullName>
    </recommendedName>
</protein>
<dbReference type="PANTHER" id="PTHR34235">
    <property type="entry name" value="SLR1203 PROTEIN-RELATED"/>
    <property type="match status" value="1"/>
</dbReference>
<dbReference type="InterPro" id="IPR002636">
    <property type="entry name" value="DUF29"/>
</dbReference>